<evidence type="ECO:0000256" key="8">
    <source>
        <dbReference type="ARBA" id="ARBA00023180"/>
    </source>
</evidence>
<evidence type="ECO:0000256" key="1">
    <source>
        <dbReference type="ARBA" id="ARBA00004613"/>
    </source>
</evidence>
<dbReference type="InterPro" id="IPR029058">
    <property type="entry name" value="AB_hydrolase_fold"/>
</dbReference>
<dbReference type="InterPro" id="IPR018202">
    <property type="entry name" value="Ser_caboxypep_ser_AS"/>
</dbReference>
<keyword evidence="12" id="KW-1185">Reference proteome</keyword>
<keyword evidence="6 10" id="KW-0732">Signal</keyword>
<dbReference type="AlphaFoldDB" id="A0A9P0DTA0"/>
<keyword evidence="7 10" id="KW-0378">Hydrolase</keyword>
<dbReference type="PANTHER" id="PTHR11802:SF3">
    <property type="entry name" value="RETINOID-INDUCIBLE SERINE CARBOXYPEPTIDASE"/>
    <property type="match status" value="1"/>
</dbReference>
<reference evidence="11" key="1">
    <citation type="submission" date="2022-01" db="EMBL/GenBank/DDBJ databases">
        <authorList>
            <person name="King R."/>
        </authorList>
    </citation>
    <scope>NUCLEOTIDE SEQUENCE</scope>
</reference>
<dbReference type="SUPFAM" id="SSF53474">
    <property type="entry name" value="alpha/beta-Hydrolases"/>
    <property type="match status" value="1"/>
</dbReference>
<dbReference type="OrthoDB" id="443318at2759"/>
<dbReference type="GO" id="GO:0004185">
    <property type="term" value="F:serine-type carboxypeptidase activity"/>
    <property type="evidence" value="ECO:0007669"/>
    <property type="project" value="UniProtKB-UniRule"/>
</dbReference>
<accession>A0A9P0DTA0</accession>
<evidence type="ECO:0000313" key="12">
    <source>
        <dbReference type="Proteomes" id="UP001153737"/>
    </source>
</evidence>
<organism evidence="11 12">
    <name type="scientific">Phaedon cochleariae</name>
    <name type="common">Mustard beetle</name>
    <dbReference type="NCBI Taxonomy" id="80249"/>
    <lineage>
        <taxon>Eukaryota</taxon>
        <taxon>Metazoa</taxon>
        <taxon>Ecdysozoa</taxon>
        <taxon>Arthropoda</taxon>
        <taxon>Hexapoda</taxon>
        <taxon>Insecta</taxon>
        <taxon>Pterygota</taxon>
        <taxon>Neoptera</taxon>
        <taxon>Endopterygota</taxon>
        <taxon>Coleoptera</taxon>
        <taxon>Polyphaga</taxon>
        <taxon>Cucujiformia</taxon>
        <taxon>Chrysomeloidea</taxon>
        <taxon>Chrysomelidae</taxon>
        <taxon>Chrysomelinae</taxon>
        <taxon>Chrysomelini</taxon>
        <taxon>Phaedon</taxon>
    </lineage>
</organism>
<dbReference type="EMBL" id="OU896709">
    <property type="protein sequence ID" value="CAH1160066.1"/>
    <property type="molecule type" value="Genomic_DNA"/>
</dbReference>
<gene>
    <name evidence="11" type="ORF">PHAECO_LOCUS7595</name>
</gene>
<comment type="similarity">
    <text evidence="2 10">Belongs to the peptidase S10 family.</text>
</comment>
<evidence type="ECO:0000256" key="6">
    <source>
        <dbReference type="ARBA" id="ARBA00022729"/>
    </source>
</evidence>
<dbReference type="PROSITE" id="PS00131">
    <property type="entry name" value="CARBOXYPEPT_SER_SER"/>
    <property type="match status" value="1"/>
</dbReference>
<evidence type="ECO:0000256" key="2">
    <source>
        <dbReference type="ARBA" id="ARBA00009431"/>
    </source>
</evidence>
<keyword evidence="4 10" id="KW-0121">Carboxypeptidase</keyword>
<evidence type="ECO:0000313" key="11">
    <source>
        <dbReference type="EMBL" id="CAH1160066.1"/>
    </source>
</evidence>
<comment type="subcellular location">
    <subcellularLocation>
        <location evidence="1">Secreted</location>
    </subcellularLocation>
</comment>
<comment type="function">
    <text evidence="9">May be involved in vascular wall and kidney homeostasis.</text>
</comment>
<evidence type="ECO:0000256" key="4">
    <source>
        <dbReference type="ARBA" id="ARBA00022645"/>
    </source>
</evidence>
<dbReference type="GO" id="GO:0005576">
    <property type="term" value="C:extracellular region"/>
    <property type="evidence" value="ECO:0007669"/>
    <property type="project" value="UniProtKB-SubCell"/>
</dbReference>
<reference evidence="11" key="2">
    <citation type="submission" date="2022-10" db="EMBL/GenBank/DDBJ databases">
        <authorList>
            <consortium name="ENA_rothamsted_submissions"/>
            <consortium name="culmorum"/>
            <person name="King R."/>
        </authorList>
    </citation>
    <scope>NUCLEOTIDE SEQUENCE</scope>
</reference>
<evidence type="ECO:0000256" key="9">
    <source>
        <dbReference type="ARBA" id="ARBA00055847"/>
    </source>
</evidence>
<dbReference type="InterPro" id="IPR001563">
    <property type="entry name" value="Peptidase_S10"/>
</dbReference>
<dbReference type="Proteomes" id="UP001153737">
    <property type="component" value="Chromosome 3"/>
</dbReference>
<dbReference type="FunFam" id="3.40.50.1820:FF:000075">
    <property type="entry name" value="Carboxypeptidase"/>
    <property type="match status" value="1"/>
</dbReference>
<proteinExistence type="inferred from homology"/>
<dbReference type="EC" id="3.4.16.-" evidence="10"/>
<evidence type="ECO:0000256" key="7">
    <source>
        <dbReference type="ARBA" id="ARBA00022801"/>
    </source>
</evidence>
<dbReference type="Gene3D" id="3.40.50.1820">
    <property type="entry name" value="alpha/beta hydrolase"/>
    <property type="match status" value="1"/>
</dbReference>
<sequence length="423" mass="47096">MKSVFFLSLFFVAAVVARKGVGPTDQEWGYVTVRENAHMFWWFHSTLANVKNITERPLVIWLQGGPGSSSTGYGNFAELGPLDTDLNPRNTTWLNHVNLLFVDNPVGTGYSYVEDSAYATTNRQIAEDFVELLRGFYATLPEFETVPLYIFSESYGGKMTAEIALVLHNAIQQGNISCDLRGIGLGDSWISPIDSVKTWAPYLLNLGIIDGDGYKAIMAAANETEAAILEGNYEQATSMWSYAEYVVQAASNYVDFYNVLTRNTLSSSTVQMPAVDPNADEKVNGLMTGVVQRALNVSHVWQSQSNGVSEYLTSDFMRPVISIVEEILNSTDIQVAVYNGQLDLIVDTLGTVAWVEKMNWNTKPLWQSAGRNGFINDGYYEGYVQKAENFAFYWVDRAGHMVPADNPSAMYYILRDVTDNFSV</sequence>
<dbReference type="Pfam" id="PF00450">
    <property type="entry name" value="Peptidase_S10"/>
    <property type="match status" value="1"/>
</dbReference>
<keyword evidence="5 10" id="KW-0645">Protease</keyword>
<dbReference type="GO" id="GO:0006508">
    <property type="term" value="P:proteolysis"/>
    <property type="evidence" value="ECO:0007669"/>
    <property type="project" value="UniProtKB-KW"/>
</dbReference>
<protein>
    <recommendedName>
        <fullName evidence="10">Carboxypeptidase</fullName>
        <ecNumber evidence="10">3.4.16.-</ecNumber>
    </recommendedName>
</protein>
<evidence type="ECO:0000256" key="5">
    <source>
        <dbReference type="ARBA" id="ARBA00022670"/>
    </source>
</evidence>
<dbReference type="PRINTS" id="PR00724">
    <property type="entry name" value="CRBOXYPTASEC"/>
</dbReference>
<feature type="signal peptide" evidence="10">
    <location>
        <begin position="1"/>
        <end position="17"/>
    </location>
</feature>
<evidence type="ECO:0000256" key="3">
    <source>
        <dbReference type="ARBA" id="ARBA00022525"/>
    </source>
</evidence>
<keyword evidence="3" id="KW-0964">Secreted</keyword>
<keyword evidence="8" id="KW-0325">Glycoprotein</keyword>
<evidence type="ECO:0000256" key="10">
    <source>
        <dbReference type="RuleBase" id="RU361156"/>
    </source>
</evidence>
<name>A0A9P0DTA0_PHACE</name>
<feature type="chain" id="PRO_5040529821" description="Carboxypeptidase" evidence="10">
    <location>
        <begin position="18"/>
        <end position="423"/>
    </location>
</feature>
<dbReference type="PANTHER" id="PTHR11802">
    <property type="entry name" value="SERINE PROTEASE FAMILY S10 SERINE CARBOXYPEPTIDASE"/>
    <property type="match status" value="1"/>
</dbReference>